<dbReference type="InterPro" id="IPR008906">
    <property type="entry name" value="HATC_C_dom"/>
</dbReference>
<evidence type="ECO:0000256" key="1">
    <source>
        <dbReference type="SAM" id="SignalP"/>
    </source>
</evidence>
<accession>A0A0C9SUJ2</accession>
<protein>
    <recommendedName>
        <fullName evidence="2">HAT C-terminal dimerisation domain-containing protein</fullName>
    </recommendedName>
</protein>
<dbReference type="Proteomes" id="UP000053647">
    <property type="component" value="Unassembled WGS sequence"/>
</dbReference>
<feature type="signal peptide" evidence="1">
    <location>
        <begin position="1"/>
        <end position="20"/>
    </location>
</feature>
<gene>
    <name evidence="3" type="ORF">PAXINDRAFT_92491</name>
</gene>
<dbReference type="HOGENOM" id="CLU_009123_4_8_1"/>
<name>A0A0C9SUJ2_PAXIN</name>
<proteinExistence type="predicted"/>
<evidence type="ECO:0000259" key="2">
    <source>
        <dbReference type="Pfam" id="PF05699"/>
    </source>
</evidence>
<dbReference type="PANTHER" id="PTHR23272">
    <property type="entry name" value="BED FINGER-RELATED"/>
    <property type="match status" value="1"/>
</dbReference>
<reference evidence="3 4" key="1">
    <citation type="submission" date="2014-06" db="EMBL/GenBank/DDBJ databases">
        <authorList>
            <consortium name="DOE Joint Genome Institute"/>
            <person name="Kuo A."/>
            <person name="Kohler A."/>
            <person name="Nagy L.G."/>
            <person name="Floudas D."/>
            <person name="Copeland A."/>
            <person name="Barry K.W."/>
            <person name="Cichocki N."/>
            <person name="Veneault-Fourrey C."/>
            <person name="LaButti K."/>
            <person name="Lindquist E.A."/>
            <person name="Lipzen A."/>
            <person name="Lundell T."/>
            <person name="Morin E."/>
            <person name="Murat C."/>
            <person name="Sun H."/>
            <person name="Tunlid A."/>
            <person name="Henrissat B."/>
            <person name="Grigoriev I.V."/>
            <person name="Hibbett D.S."/>
            <person name="Martin F."/>
            <person name="Nordberg H.P."/>
            <person name="Cantor M.N."/>
            <person name="Hua S.X."/>
        </authorList>
    </citation>
    <scope>NUCLEOTIDE SEQUENCE [LARGE SCALE GENOMIC DNA]</scope>
    <source>
        <strain evidence="3 4">ATCC 200175</strain>
    </source>
</reference>
<evidence type="ECO:0000313" key="4">
    <source>
        <dbReference type="Proteomes" id="UP000053647"/>
    </source>
</evidence>
<organism evidence="3 4">
    <name type="scientific">Paxillus involutus ATCC 200175</name>
    <dbReference type="NCBI Taxonomy" id="664439"/>
    <lineage>
        <taxon>Eukaryota</taxon>
        <taxon>Fungi</taxon>
        <taxon>Dikarya</taxon>
        <taxon>Basidiomycota</taxon>
        <taxon>Agaricomycotina</taxon>
        <taxon>Agaricomycetes</taxon>
        <taxon>Agaricomycetidae</taxon>
        <taxon>Boletales</taxon>
        <taxon>Paxilineae</taxon>
        <taxon>Paxillaceae</taxon>
        <taxon>Paxillus</taxon>
    </lineage>
</organism>
<evidence type="ECO:0000313" key="3">
    <source>
        <dbReference type="EMBL" id="KIJ06115.1"/>
    </source>
</evidence>
<dbReference type="OrthoDB" id="3262784at2759"/>
<dbReference type="InterPro" id="IPR012337">
    <property type="entry name" value="RNaseH-like_sf"/>
</dbReference>
<dbReference type="SUPFAM" id="SSF53098">
    <property type="entry name" value="Ribonuclease H-like"/>
    <property type="match status" value="1"/>
</dbReference>
<keyword evidence="1" id="KW-0732">Signal</keyword>
<feature type="chain" id="PRO_5002203090" description="HAT C-terminal dimerisation domain-containing protein" evidence="1">
    <location>
        <begin position="21"/>
        <end position="203"/>
    </location>
</feature>
<reference evidence="4" key="2">
    <citation type="submission" date="2015-01" db="EMBL/GenBank/DDBJ databases">
        <title>Evolutionary Origins and Diversification of the Mycorrhizal Mutualists.</title>
        <authorList>
            <consortium name="DOE Joint Genome Institute"/>
            <consortium name="Mycorrhizal Genomics Consortium"/>
            <person name="Kohler A."/>
            <person name="Kuo A."/>
            <person name="Nagy L.G."/>
            <person name="Floudas D."/>
            <person name="Copeland A."/>
            <person name="Barry K.W."/>
            <person name="Cichocki N."/>
            <person name="Veneault-Fourrey C."/>
            <person name="LaButti K."/>
            <person name="Lindquist E.A."/>
            <person name="Lipzen A."/>
            <person name="Lundell T."/>
            <person name="Morin E."/>
            <person name="Murat C."/>
            <person name="Riley R."/>
            <person name="Ohm R."/>
            <person name="Sun H."/>
            <person name="Tunlid A."/>
            <person name="Henrissat B."/>
            <person name="Grigoriev I.V."/>
            <person name="Hibbett D.S."/>
            <person name="Martin F."/>
        </authorList>
    </citation>
    <scope>NUCLEOTIDE SEQUENCE [LARGE SCALE GENOMIC DNA]</scope>
    <source>
        <strain evidence="4">ATCC 200175</strain>
    </source>
</reference>
<dbReference type="EMBL" id="KN820509">
    <property type="protein sequence ID" value="KIJ06115.1"/>
    <property type="molecule type" value="Genomic_DNA"/>
</dbReference>
<dbReference type="GO" id="GO:0046983">
    <property type="term" value="F:protein dimerization activity"/>
    <property type="evidence" value="ECO:0007669"/>
    <property type="project" value="InterPro"/>
</dbReference>
<keyword evidence="4" id="KW-1185">Reference proteome</keyword>
<sequence>MLIVLLYWSLIVLHPSIRLAYFKDSSKWTSDVAERGQTLLEHLYMEYSMVNDTESNLPSSHVTPGQPAKSPKSIFDQAIAVETGSTMESTSPVGVGKQSSELTNYFGGAYPCTENQNDPLGWWKVHQTQFPVLSQIARDILAIPGVSVSVERLFSSTKHTLSDSRSSMTAITASKTVITKEWLRKGLGEDINYLANISIHHNH</sequence>
<feature type="domain" description="HAT C-terminal dimerisation" evidence="2">
    <location>
        <begin position="111"/>
        <end position="183"/>
    </location>
</feature>
<dbReference type="AlphaFoldDB" id="A0A0C9SUJ2"/>
<dbReference type="Pfam" id="PF05699">
    <property type="entry name" value="Dimer_Tnp_hAT"/>
    <property type="match status" value="1"/>
</dbReference>